<evidence type="ECO:0000313" key="4">
    <source>
        <dbReference type="EMBL" id="WOE74297.1"/>
    </source>
</evidence>
<proteinExistence type="inferred from homology"/>
<comment type="similarity">
    <text evidence="1">Belongs to the ComF/GntX family.</text>
</comment>
<organism evidence="4 5">
    <name type="scientific">Alterisphingorhabdus coralli</name>
    <dbReference type="NCBI Taxonomy" id="3071408"/>
    <lineage>
        <taxon>Bacteria</taxon>
        <taxon>Pseudomonadati</taxon>
        <taxon>Pseudomonadota</taxon>
        <taxon>Alphaproteobacteria</taxon>
        <taxon>Sphingomonadales</taxon>
        <taxon>Sphingomonadaceae</taxon>
        <taxon>Alterisphingorhabdus (ex Yan et al. 2024)</taxon>
    </lineage>
</organism>
<dbReference type="RefSeq" id="WP_317080534.1">
    <property type="nucleotide sequence ID" value="NZ_CP136594.1"/>
</dbReference>
<dbReference type="InterPro" id="IPR044005">
    <property type="entry name" value="DZR_2"/>
</dbReference>
<reference evidence="4 5" key="1">
    <citation type="submission" date="2023-10" db="EMBL/GenBank/DDBJ databases">
        <title>Complete genome sequence of a Sphingomonadaceae bacterium.</title>
        <authorList>
            <person name="Yan C."/>
        </authorList>
    </citation>
    <scope>NUCLEOTIDE SEQUENCE [LARGE SCALE GENOMIC DNA]</scope>
    <source>
        <strain evidence="4 5">SCSIO 66989</strain>
    </source>
</reference>
<evidence type="ECO:0000256" key="1">
    <source>
        <dbReference type="ARBA" id="ARBA00008007"/>
    </source>
</evidence>
<dbReference type="InterPro" id="IPR051910">
    <property type="entry name" value="ComF/GntX_DNA_util-trans"/>
</dbReference>
<dbReference type="Pfam" id="PF18912">
    <property type="entry name" value="DZR_2"/>
    <property type="match status" value="1"/>
</dbReference>
<feature type="domain" description="Double zinc ribbon" evidence="3">
    <location>
        <begin position="9"/>
        <end position="67"/>
    </location>
</feature>
<evidence type="ECO:0000259" key="2">
    <source>
        <dbReference type="Pfam" id="PF00156"/>
    </source>
</evidence>
<dbReference type="Pfam" id="PF00156">
    <property type="entry name" value="Pribosyltran"/>
    <property type="match status" value="1"/>
</dbReference>
<dbReference type="Gene3D" id="3.40.50.2020">
    <property type="match status" value="1"/>
</dbReference>
<gene>
    <name evidence="4" type="ORF">RB602_10590</name>
</gene>
<sequence length="243" mass="26683">MMRFVRPGLDLLLPPRCPLSGEMVSDTNSFSPSSWSKLNFISAPQCKSCGKPMGDEAAGEELICASCIQTPPIHDGIRAVVVYDEFSRPIVLRLKHAGRIGLASFIAHFLDSRISDMPDDTLIIPVPLHRWRIWRRGFNQAQLIGRALAKLTGMEMRDDLLMRVKPTPPLKQMRARERAKAVSGAFAVSDDAKRIVSGRTILLVDDVYTTGATANSCVRLLKGAGANRVVIACWARVLATGET</sequence>
<keyword evidence="5" id="KW-1185">Reference proteome</keyword>
<dbReference type="PANTHER" id="PTHR47505">
    <property type="entry name" value="DNA UTILIZATION PROTEIN YHGH"/>
    <property type="match status" value="1"/>
</dbReference>
<protein>
    <submittedName>
        <fullName evidence="4">ComF family protein</fullName>
    </submittedName>
</protein>
<dbReference type="AlphaFoldDB" id="A0AA97HZX5"/>
<dbReference type="Proteomes" id="UP001302429">
    <property type="component" value="Chromosome"/>
</dbReference>
<evidence type="ECO:0000259" key="3">
    <source>
        <dbReference type="Pfam" id="PF18912"/>
    </source>
</evidence>
<dbReference type="SUPFAM" id="SSF53271">
    <property type="entry name" value="PRTase-like"/>
    <property type="match status" value="1"/>
</dbReference>
<dbReference type="InterPro" id="IPR000836">
    <property type="entry name" value="PRTase_dom"/>
</dbReference>
<dbReference type="InterPro" id="IPR029057">
    <property type="entry name" value="PRTase-like"/>
</dbReference>
<feature type="domain" description="Phosphoribosyltransferase" evidence="2">
    <location>
        <begin position="169"/>
        <end position="237"/>
    </location>
</feature>
<dbReference type="KEGG" id="acoa:RB602_10590"/>
<evidence type="ECO:0000313" key="5">
    <source>
        <dbReference type="Proteomes" id="UP001302429"/>
    </source>
</evidence>
<dbReference type="PANTHER" id="PTHR47505:SF1">
    <property type="entry name" value="DNA UTILIZATION PROTEIN YHGH"/>
    <property type="match status" value="1"/>
</dbReference>
<accession>A0AA97HZX5</accession>
<dbReference type="EMBL" id="CP136594">
    <property type="protein sequence ID" value="WOE74297.1"/>
    <property type="molecule type" value="Genomic_DNA"/>
</dbReference>
<dbReference type="CDD" id="cd06223">
    <property type="entry name" value="PRTases_typeI"/>
    <property type="match status" value="1"/>
</dbReference>
<name>A0AA97HZX5_9SPHN</name>